<keyword evidence="3" id="KW-1185">Reference proteome</keyword>
<gene>
    <name evidence="2" type="ORF">FB470_006787</name>
</gene>
<dbReference type="Gene3D" id="3.40.50.1820">
    <property type="entry name" value="alpha/beta hydrolase"/>
    <property type="match status" value="1"/>
</dbReference>
<dbReference type="EMBL" id="JAUSUT010000001">
    <property type="protein sequence ID" value="MDQ0382793.1"/>
    <property type="molecule type" value="Genomic_DNA"/>
</dbReference>
<name>A0ABU0F5Y5_9PSEU</name>
<accession>A0ABU0F5Y5</accession>
<dbReference type="Proteomes" id="UP001229651">
    <property type="component" value="Unassembled WGS sequence"/>
</dbReference>
<dbReference type="SUPFAM" id="SSF53474">
    <property type="entry name" value="alpha/beta-Hydrolases"/>
    <property type="match status" value="1"/>
</dbReference>
<dbReference type="InterPro" id="IPR029058">
    <property type="entry name" value="AB_hydrolase_fold"/>
</dbReference>
<evidence type="ECO:0000313" key="3">
    <source>
        <dbReference type="Proteomes" id="UP001229651"/>
    </source>
</evidence>
<evidence type="ECO:0000259" key="1">
    <source>
        <dbReference type="Pfam" id="PF00561"/>
    </source>
</evidence>
<comment type="caution">
    <text evidence="2">The sequence shown here is derived from an EMBL/GenBank/DDBJ whole genome shotgun (WGS) entry which is preliminary data.</text>
</comment>
<sequence length="286" mass="30920">MTTTVMKLDGADGQTLVADVTEPGVAGSSGPAVLFLHGGGQTRGSWRATATRIAGEGWRTVSIDQRGHGESPWRPDGRYDNGDYAADLVAVARRWPRPVVVGASLGGLAGLLAVGELGLDVRGLVLVDVAVSNRVDGSDQIRGFMTAHPDGFADLDEAADAVAAYLPGRRRPRSVDGLRRNLRRHDDGRYHWHWDPRFLDHDRGRGEAARERLANAARRITAPVLLVRGGRSELVDDHAVSELLALIPHARVSVVDKAHHMVAGDDNETFGREVVQFVRATEDSDD</sequence>
<dbReference type="Pfam" id="PF00561">
    <property type="entry name" value="Abhydrolase_1"/>
    <property type="match status" value="1"/>
</dbReference>
<organism evidence="2 3">
    <name type="scientific">Amycolatopsis thermophila</name>
    <dbReference type="NCBI Taxonomy" id="206084"/>
    <lineage>
        <taxon>Bacteria</taxon>
        <taxon>Bacillati</taxon>
        <taxon>Actinomycetota</taxon>
        <taxon>Actinomycetes</taxon>
        <taxon>Pseudonocardiales</taxon>
        <taxon>Pseudonocardiaceae</taxon>
        <taxon>Amycolatopsis</taxon>
    </lineage>
</organism>
<dbReference type="InterPro" id="IPR000073">
    <property type="entry name" value="AB_hydrolase_1"/>
</dbReference>
<reference evidence="2 3" key="1">
    <citation type="submission" date="2023-07" db="EMBL/GenBank/DDBJ databases">
        <title>Sequencing the genomes of 1000 actinobacteria strains.</title>
        <authorList>
            <person name="Klenk H.-P."/>
        </authorList>
    </citation>
    <scope>NUCLEOTIDE SEQUENCE [LARGE SCALE GENOMIC DNA]</scope>
    <source>
        <strain evidence="2 3">DSM 45805</strain>
    </source>
</reference>
<feature type="domain" description="AB hydrolase-1" evidence="1">
    <location>
        <begin position="31"/>
        <end position="262"/>
    </location>
</feature>
<evidence type="ECO:0000313" key="2">
    <source>
        <dbReference type="EMBL" id="MDQ0382793.1"/>
    </source>
</evidence>
<proteinExistence type="predicted"/>
<dbReference type="PANTHER" id="PTHR43194:SF2">
    <property type="entry name" value="PEROXISOMAL MEMBRANE PROTEIN LPX1"/>
    <property type="match status" value="1"/>
</dbReference>
<dbReference type="RefSeq" id="WP_306998278.1">
    <property type="nucleotide sequence ID" value="NZ_JAUSUT010000001.1"/>
</dbReference>
<dbReference type="InterPro" id="IPR050228">
    <property type="entry name" value="Carboxylesterase_BioH"/>
</dbReference>
<protein>
    <submittedName>
        <fullName evidence="2">Pimeloyl-ACP methyl ester carboxylesterase</fullName>
    </submittedName>
</protein>
<dbReference type="PANTHER" id="PTHR43194">
    <property type="entry name" value="HYDROLASE ALPHA/BETA FOLD FAMILY"/>
    <property type="match status" value="1"/>
</dbReference>